<dbReference type="AlphaFoldDB" id="A0A8D0FBV4"/>
<keyword evidence="2" id="KW-0732">Signal</keyword>
<reference evidence="3" key="1">
    <citation type="submission" date="2025-08" db="UniProtKB">
        <authorList>
            <consortium name="Ensembl"/>
        </authorList>
    </citation>
    <scope>IDENTIFICATION</scope>
</reference>
<feature type="chain" id="PRO_5034360311" evidence="2">
    <location>
        <begin position="22"/>
        <end position="158"/>
    </location>
</feature>
<proteinExistence type="predicted"/>
<dbReference type="Proteomes" id="UP000694551">
    <property type="component" value="Unplaced"/>
</dbReference>
<feature type="region of interest" description="Disordered" evidence="1">
    <location>
        <begin position="89"/>
        <end position="129"/>
    </location>
</feature>
<feature type="compositionally biased region" description="Low complexity" evidence="1">
    <location>
        <begin position="105"/>
        <end position="116"/>
    </location>
</feature>
<evidence type="ECO:0000313" key="4">
    <source>
        <dbReference type="Proteomes" id="UP000694551"/>
    </source>
</evidence>
<evidence type="ECO:0000256" key="1">
    <source>
        <dbReference type="SAM" id="MobiDB-lite"/>
    </source>
</evidence>
<keyword evidence="4" id="KW-1185">Reference proteome</keyword>
<feature type="region of interest" description="Disordered" evidence="1">
    <location>
        <begin position="50"/>
        <end position="74"/>
    </location>
</feature>
<evidence type="ECO:0000313" key="3">
    <source>
        <dbReference type="Ensembl" id="ENSSOCP00000012164.1"/>
    </source>
</evidence>
<protein>
    <submittedName>
        <fullName evidence="3">Uncharacterized protein</fullName>
    </submittedName>
</protein>
<accession>A0A8D0FBV4</accession>
<organism evidence="3 4">
    <name type="scientific">Strix occidentalis caurina</name>
    <name type="common">northern spotted owl</name>
    <dbReference type="NCBI Taxonomy" id="311401"/>
    <lineage>
        <taxon>Eukaryota</taxon>
        <taxon>Metazoa</taxon>
        <taxon>Chordata</taxon>
        <taxon>Craniata</taxon>
        <taxon>Vertebrata</taxon>
        <taxon>Euteleostomi</taxon>
        <taxon>Archelosauria</taxon>
        <taxon>Archosauria</taxon>
        <taxon>Dinosauria</taxon>
        <taxon>Saurischia</taxon>
        <taxon>Theropoda</taxon>
        <taxon>Coelurosauria</taxon>
        <taxon>Aves</taxon>
        <taxon>Neognathae</taxon>
        <taxon>Neoaves</taxon>
        <taxon>Telluraves</taxon>
        <taxon>Strigiformes</taxon>
        <taxon>Strigidae</taxon>
        <taxon>Strix</taxon>
    </lineage>
</organism>
<feature type="signal peptide" evidence="2">
    <location>
        <begin position="1"/>
        <end position="21"/>
    </location>
</feature>
<feature type="compositionally biased region" description="Polar residues" evidence="1">
    <location>
        <begin position="55"/>
        <end position="74"/>
    </location>
</feature>
<sequence length="158" mass="15928">SSRSKAFSAWLWARSTTCSVAVTDSAGCPWSFTTATSRCLAASRSDTARAVRTSPLCSPTRNSAGSGACTSSYDSHALRPASASTATTLATRYPASADRGTTSNGAGPAAPAPAAGHSTRGALSLRSSTKTRTVAVELRAGAPPSCARTATANSRHCS</sequence>
<name>A0A8D0FBV4_STROC</name>
<reference evidence="3" key="2">
    <citation type="submission" date="2025-09" db="UniProtKB">
        <authorList>
            <consortium name="Ensembl"/>
        </authorList>
    </citation>
    <scope>IDENTIFICATION</scope>
</reference>
<evidence type="ECO:0000256" key="2">
    <source>
        <dbReference type="SAM" id="SignalP"/>
    </source>
</evidence>
<dbReference type="Ensembl" id="ENSSOCT00000012499.1">
    <property type="protein sequence ID" value="ENSSOCP00000012164.1"/>
    <property type="gene ID" value="ENSSOCG00000009265.1"/>
</dbReference>